<comment type="subcellular location">
    <subcellularLocation>
        <location evidence="1">Membrane</location>
        <topology evidence="1">Multi-pass membrane protein</topology>
    </subcellularLocation>
</comment>
<keyword evidence="9" id="KW-1185">Reference proteome</keyword>
<gene>
    <name evidence="6" type="ORF">C1SCF055_LOCUS31558</name>
</gene>
<feature type="transmembrane region" description="Helical" evidence="5">
    <location>
        <begin position="152"/>
        <end position="173"/>
    </location>
</feature>
<dbReference type="Proteomes" id="UP001152797">
    <property type="component" value="Unassembled WGS sequence"/>
</dbReference>
<keyword evidence="3 5" id="KW-1133">Transmembrane helix</keyword>
<dbReference type="EMBL" id="CAMXCT010003713">
    <property type="protein sequence ID" value="CAI4005871.1"/>
    <property type="molecule type" value="Genomic_DNA"/>
</dbReference>
<feature type="transmembrane region" description="Helical" evidence="5">
    <location>
        <begin position="120"/>
        <end position="140"/>
    </location>
</feature>
<evidence type="ECO:0000256" key="3">
    <source>
        <dbReference type="ARBA" id="ARBA00022989"/>
    </source>
</evidence>
<proteinExistence type="predicted"/>
<evidence type="ECO:0000256" key="1">
    <source>
        <dbReference type="ARBA" id="ARBA00004141"/>
    </source>
</evidence>
<dbReference type="AlphaFoldDB" id="A0A9P1D9W1"/>
<keyword evidence="2 5" id="KW-0812">Transmembrane</keyword>
<dbReference type="EMBL" id="CAMXCT030003713">
    <property type="protein sequence ID" value="CAL4793183.1"/>
    <property type="molecule type" value="Genomic_DNA"/>
</dbReference>
<keyword evidence="4 5" id="KW-0472">Membrane</keyword>
<evidence type="ECO:0000313" key="7">
    <source>
        <dbReference type="EMBL" id="CAL1159246.1"/>
    </source>
</evidence>
<dbReference type="InterPro" id="IPR004776">
    <property type="entry name" value="Mem_transp_PIN-like"/>
</dbReference>
<dbReference type="OrthoDB" id="191139at2759"/>
<evidence type="ECO:0000256" key="4">
    <source>
        <dbReference type="ARBA" id="ARBA00023136"/>
    </source>
</evidence>
<dbReference type="EMBL" id="CAMXCT020003713">
    <property type="protein sequence ID" value="CAL1159246.1"/>
    <property type="molecule type" value="Genomic_DNA"/>
</dbReference>
<evidence type="ECO:0000313" key="8">
    <source>
        <dbReference type="EMBL" id="CAL4793183.1"/>
    </source>
</evidence>
<evidence type="ECO:0000313" key="9">
    <source>
        <dbReference type="Proteomes" id="UP001152797"/>
    </source>
</evidence>
<protein>
    <submittedName>
        <fullName evidence="8">Respiratory burst oxidase-like protein G</fullName>
    </submittedName>
</protein>
<reference evidence="6" key="1">
    <citation type="submission" date="2022-10" db="EMBL/GenBank/DDBJ databases">
        <authorList>
            <person name="Chen Y."/>
            <person name="Dougan E. K."/>
            <person name="Chan C."/>
            <person name="Rhodes N."/>
            <person name="Thang M."/>
        </authorList>
    </citation>
    <scope>NUCLEOTIDE SEQUENCE</scope>
</reference>
<evidence type="ECO:0000256" key="5">
    <source>
        <dbReference type="SAM" id="Phobius"/>
    </source>
</evidence>
<feature type="transmembrane region" description="Helical" evidence="5">
    <location>
        <begin position="96"/>
        <end position="114"/>
    </location>
</feature>
<evidence type="ECO:0000256" key="2">
    <source>
        <dbReference type="ARBA" id="ARBA00022692"/>
    </source>
</evidence>
<reference evidence="7" key="2">
    <citation type="submission" date="2024-04" db="EMBL/GenBank/DDBJ databases">
        <authorList>
            <person name="Chen Y."/>
            <person name="Shah S."/>
            <person name="Dougan E. K."/>
            <person name="Thang M."/>
            <person name="Chan C."/>
        </authorList>
    </citation>
    <scope>NUCLEOTIDE SEQUENCE [LARGE SCALE GENOMIC DNA]</scope>
</reference>
<dbReference type="Pfam" id="PF03547">
    <property type="entry name" value="Mem_trans"/>
    <property type="match status" value="1"/>
</dbReference>
<accession>A0A9P1D9W1</accession>
<evidence type="ECO:0000313" key="6">
    <source>
        <dbReference type="EMBL" id="CAI4005871.1"/>
    </source>
</evidence>
<dbReference type="GO" id="GO:0055085">
    <property type="term" value="P:transmembrane transport"/>
    <property type="evidence" value="ECO:0007669"/>
    <property type="project" value="InterPro"/>
</dbReference>
<dbReference type="GO" id="GO:0016020">
    <property type="term" value="C:membrane"/>
    <property type="evidence" value="ECO:0007669"/>
    <property type="project" value="UniProtKB-SubCell"/>
</dbReference>
<comment type="caution">
    <text evidence="6">The sequence shown here is derived from an EMBL/GenBank/DDBJ whole genome shotgun (WGS) entry which is preliminary data.</text>
</comment>
<sequence>MTRETALRREAPKRLCSFEALRREAPERLWSFEALRREDWTLPDKRALDWAYNAIRTLGQAAVPVNLLMLGSNLSKGADFRALPVGMAIGLTLTKMLLQPAVVAFFVFCVSRLMPGPVQTGKWLVAIVVSLTPTANNIMVQVEVGGQDKAAMTTLIFIQYLMSPILLTISLTATSALMQVDGFLGHAASPDFHAQFGI</sequence>
<name>A0A9P1D9W1_9DINO</name>
<organism evidence="6">
    <name type="scientific">Cladocopium goreaui</name>
    <dbReference type="NCBI Taxonomy" id="2562237"/>
    <lineage>
        <taxon>Eukaryota</taxon>
        <taxon>Sar</taxon>
        <taxon>Alveolata</taxon>
        <taxon>Dinophyceae</taxon>
        <taxon>Suessiales</taxon>
        <taxon>Symbiodiniaceae</taxon>
        <taxon>Cladocopium</taxon>
    </lineage>
</organism>